<keyword evidence="1" id="KW-0732">Signal</keyword>
<evidence type="ECO:0000256" key="1">
    <source>
        <dbReference type="SAM" id="SignalP"/>
    </source>
</evidence>
<dbReference type="EMBL" id="JADYTN010000012">
    <property type="protein sequence ID" value="MCF2563825.1"/>
    <property type="molecule type" value="Genomic_DNA"/>
</dbReference>
<evidence type="ECO:0000259" key="2">
    <source>
        <dbReference type="Pfam" id="PF13084"/>
    </source>
</evidence>
<feature type="domain" description="DUF3943" evidence="2">
    <location>
        <begin position="383"/>
        <end position="488"/>
    </location>
</feature>
<dbReference type="Pfam" id="PF13084">
    <property type="entry name" value="DUF3943"/>
    <property type="match status" value="1"/>
</dbReference>
<proteinExistence type="predicted"/>
<feature type="chain" id="PRO_5045247646" evidence="1">
    <location>
        <begin position="39"/>
        <end position="790"/>
    </location>
</feature>
<evidence type="ECO:0000313" key="3">
    <source>
        <dbReference type="EMBL" id="MCF2563825.1"/>
    </source>
</evidence>
<organism evidence="3 4">
    <name type="scientific">Xylanibacter brevis</name>
    <dbReference type="NCBI Taxonomy" id="83231"/>
    <lineage>
        <taxon>Bacteria</taxon>
        <taxon>Pseudomonadati</taxon>
        <taxon>Bacteroidota</taxon>
        <taxon>Bacteroidia</taxon>
        <taxon>Bacteroidales</taxon>
        <taxon>Prevotellaceae</taxon>
        <taxon>Xylanibacter</taxon>
    </lineage>
</organism>
<comment type="caution">
    <text evidence="3">The sequence shown here is derived from an EMBL/GenBank/DDBJ whole genome shotgun (WGS) entry which is preliminary data.</text>
</comment>
<dbReference type="InterPro" id="IPR025079">
    <property type="entry name" value="DUF3943"/>
</dbReference>
<protein>
    <submittedName>
        <fullName evidence="3">DUF3943 domain-containing protein</fullName>
    </submittedName>
</protein>
<dbReference type="Proteomes" id="UP001200470">
    <property type="component" value="Unassembled WGS sequence"/>
</dbReference>
<name>A0ABS9CG51_9BACT</name>
<gene>
    <name evidence="3" type="ORF">I6E12_06840</name>
</gene>
<feature type="signal peptide" evidence="1">
    <location>
        <begin position="1"/>
        <end position="38"/>
    </location>
</feature>
<reference evidence="3 4" key="1">
    <citation type="submission" date="2020-12" db="EMBL/GenBank/DDBJ databases">
        <title>Whole genome sequences of gut porcine anaerobes.</title>
        <authorList>
            <person name="Kubasova T."/>
            <person name="Jahodarova E."/>
            <person name="Rychlik I."/>
        </authorList>
    </citation>
    <scope>NUCLEOTIDE SEQUENCE [LARGE SCALE GENOMIC DNA]</scope>
    <source>
        <strain evidence="3 4">An925</strain>
    </source>
</reference>
<dbReference type="InterPro" id="IPR058093">
    <property type="entry name" value="LA_2272-like"/>
</dbReference>
<accession>A0ABS9CG51</accession>
<evidence type="ECO:0000313" key="4">
    <source>
        <dbReference type="Proteomes" id="UP001200470"/>
    </source>
</evidence>
<sequence length="790" mass="88797">MFIPTNSYICIMKTTISHHFNKIAALVVALCAACGASAQNYPIGIVSHQDSMRYVQLGLVANIADSYANGVQFSPITNMSAAPFRGIQLSAISNIATGVEKGIQLGGALNVSSGYMRGIQLAAANYADSLNGSQIGLINVALAHPRGWQVGIVNVTRDTLAHKIGLVNINAKTTIDYMFSAGSSTKFNAAVRYRNRSTYNILGAGTHYMGLDRDFSGAIYYRIGQYFHLTPRLTLSGDVGFYHIETFQHKADKPERLYSIQARINADYQLGKYLGAFVSVGYGDTRYYSHNRHYRNRPLIEAGLTIRHQRSQPQDIFDIRRNDDDIMDRTDSIMALPLKPKPWRAAVEATGINVFVHCFDRFVLGEEFAKTTLNSIGHNIRNGFVWDNDQFSTNLFAHPYHGNLYYNAARSNGLNFWQSAPYSFFGSLMWEVAGEKEPPAINDLIATTMGGICIGEVTHRVSDIILDDRAYGFPRFLREAAATIINPIKGLNRIITGEAWRVRSTHYLHHDREAFPLDCSISVGDRYLADNGAIFRGEHNPYVNLFMEYGDAMDGENHNKPYDFFSAEVTFGLSKNQPIINSLHILGRLWSAPFNWGKSMDVEFGIYQHFNYYDSKPVKNGSDLTPYRISEAASVGPGVIVEFPKVGALTRLEQRIFLSGILLGGTKSDYFNVIDRDYNMGSGYSIKAKTHMEIGRFGRFILNVHYFRIFTWKGYENKDLSTIDPLYLNAQGDKGNAHLLVVSPMIEIDLPKRWSLLMASSFFERQTHYKYYADVKAKTFEVRAGLTYHF</sequence>
<keyword evidence="4" id="KW-1185">Reference proteome</keyword>
<dbReference type="NCBIfam" id="NF047436">
    <property type="entry name" value="LA_2272_repeat"/>
    <property type="match status" value="1"/>
</dbReference>